<proteinExistence type="predicted"/>
<dbReference type="InterPro" id="IPR044731">
    <property type="entry name" value="BDH-like"/>
</dbReference>
<dbReference type="Proteomes" id="UP000460287">
    <property type="component" value="Unassembled WGS sequence"/>
</dbReference>
<feature type="domain" description="Alcohol dehydrogenase iron-type/glycerol dehydrogenase GldA" evidence="2">
    <location>
        <begin position="9"/>
        <end position="175"/>
    </location>
</feature>
<keyword evidence="1" id="KW-0560">Oxidoreductase</keyword>
<evidence type="ECO:0000313" key="4">
    <source>
        <dbReference type="EMBL" id="MSR92117.1"/>
    </source>
</evidence>
<dbReference type="InterPro" id="IPR001670">
    <property type="entry name" value="ADH_Fe/GldA"/>
</dbReference>
<dbReference type="PANTHER" id="PTHR43633:SF1">
    <property type="entry name" value="ALCOHOL DEHYDROGENASE YQHD"/>
    <property type="match status" value="1"/>
</dbReference>
<reference evidence="4 5" key="1">
    <citation type="submission" date="2019-08" db="EMBL/GenBank/DDBJ databases">
        <title>In-depth cultivation of the pig gut microbiome towards novel bacterial diversity and tailored functional studies.</title>
        <authorList>
            <person name="Wylensek D."/>
            <person name="Hitch T.C.A."/>
            <person name="Clavel T."/>
        </authorList>
    </citation>
    <scope>NUCLEOTIDE SEQUENCE [LARGE SCALE GENOMIC DNA]</scope>
    <source>
        <strain evidence="4 5">WCA-383-APC-5B</strain>
    </source>
</reference>
<dbReference type="InterPro" id="IPR056798">
    <property type="entry name" value="ADH_Fe_C"/>
</dbReference>
<gene>
    <name evidence="4" type="ORF">FYJ33_12120</name>
</gene>
<dbReference type="SUPFAM" id="SSF56796">
    <property type="entry name" value="Dehydroquinate synthase-like"/>
    <property type="match status" value="1"/>
</dbReference>
<comment type="caution">
    <text evidence="4">The sequence shown here is derived from an EMBL/GenBank/DDBJ whole genome shotgun (WGS) entry which is preliminary data.</text>
</comment>
<dbReference type="GO" id="GO:0008106">
    <property type="term" value="F:alcohol dehydrogenase (NADP+) activity"/>
    <property type="evidence" value="ECO:0007669"/>
    <property type="project" value="TreeGrafter"/>
</dbReference>
<dbReference type="GO" id="GO:1990002">
    <property type="term" value="F:methylglyoxal reductase (NADPH) (acetol producing) activity"/>
    <property type="evidence" value="ECO:0007669"/>
    <property type="project" value="TreeGrafter"/>
</dbReference>
<dbReference type="GO" id="GO:0005829">
    <property type="term" value="C:cytosol"/>
    <property type="evidence" value="ECO:0007669"/>
    <property type="project" value="TreeGrafter"/>
</dbReference>
<accession>A0A7X2T1Z0</accession>
<dbReference type="Pfam" id="PF25137">
    <property type="entry name" value="ADH_Fe_C"/>
    <property type="match status" value="1"/>
</dbReference>
<dbReference type="PROSITE" id="PS00060">
    <property type="entry name" value="ADH_IRON_2"/>
    <property type="match status" value="1"/>
</dbReference>
<dbReference type="GO" id="GO:0046872">
    <property type="term" value="F:metal ion binding"/>
    <property type="evidence" value="ECO:0007669"/>
    <property type="project" value="InterPro"/>
</dbReference>
<feature type="domain" description="Fe-containing alcohol dehydrogenase-like C-terminal" evidence="3">
    <location>
        <begin position="186"/>
        <end position="385"/>
    </location>
</feature>
<dbReference type="PANTHER" id="PTHR43633">
    <property type="entry name" value="ALCOHOL DEHYDROGENASE YQHD"/>
    <property type="match status" value="1"/>
</dbReference>
<name>A0A7X2T1Z0_9CLOT</name>
<organism evidence="4 5">
    <name type="scientific">Inconstantimicrobium porci</name>
    <dbReference type="NCBI Taxonomy" id="2652291"/>
    <lineage>
        <taxon>Bacteria</taxon>
        <taxon>Bacillati</taxon>
        <taxon>Bacillota</taxon>
        <taxon>Clostridia</taxon>
        <taxon>Eubacteriales</taxon>
        <taxon>Clostridiaceae</taxon>
        <taxon>Inconstantimicrobium</taxon>
    </lineage>
</organism>
<dbReference type="AlphaFoldDB" id="A0A7X2T1Z0"/>
<dbReference type="Gene3D" id="3.40.50.1970">
    <property type="match status" value="1"/>
</dbReference>
<dbReference type="InterPro" id="IPR018211">
    <property type="entry name" value="ADH_Fe_CS"/>
</dbReference>
<dbReference type="RefSeq" id="WP_154532016.1">
    <property type="nucleotide sequence ID" value="NZ_VULX01000022.1"/>
</dbReference>
<sequence>MKNFNFYAPTEMFFGKGEIKNLPNLISRYGKNVLLCYGGGSIKRNGIYDSIHKLLKDCTIIELSGIEPNPRIETVERGIKLCREHNIDVVLAAGGGSTIDCAKVVAAGVCYEGDAWNIVTNPSKIKAALPLVTILTLAATGSEMDPYAVISNMKTNEKIGTESQYILPKASILDPEYLYTVPKYQTAAGTADIMSHVIENYFSTEIDTFVQDKISEGLLEACIKYCPVALEDPENYEARANLMWASSLALNGLTGCGKNQAWSCHPIEHELSAFYDITHGVGLAIITPRWMRYILNDKTVDKFVQYGENVFHIQNTGDKFTVANEAIDKTEQFFKDCKIPMTLKELNIDETHFEKMAEDAVKFGGLQYAYVPLNKNDVINILKESL</sequence>
<keyword evidence="5" id="KW-1185">Reference proteome</keyword>
<evidence type="ECO:0000313" key="5">
    <source>
        <dbReference type="Proteomes" id="UP000460287"/>
    </source>
</evidence>
<dbReference type="GO" id="GO:1990362">
    <property type="term" value="F:butanol dehydrogenase (NAD+) activity"/>
    <property type="evidence" value="ECO:0007669"/>
    <property type="project" value="InterPro"/>
</dbReference>
<evidence type="ECO:0000256" key="1">
    <source>
        <dbReference type="ARBA" id="ARBA00023002"/>
    </source>
</evidence>
<dbReference type="FunFam" id="3.40.50.1970:FF:000003">
    <property type="entry name" value="Alcohol dehydrogenase, iron-containing"/>
    <property type="match status" value="1"/>
</dbReference>
<evidence type="ECO:0000259" key="2">
    <source>
        <dbReference type="Pfam" id="PF00465"/>
    </source>
</evidence>
<dbReference type="Pfam" id="PF00465">
    <property type="entry name" value="Fe-ADH"/>
    <property type="match status" value="1"/>
</dbReference>
<dbReference type="Gene3D" id="1.20.1090.10">
    <property type="entry name" value="Dehydroquinate synthase-like - alpha domain"/>
    <property type="match status" value="1"/>
</dbReference>
<dbReference type="EMBL" id="VULX01000022">
    <property type="protein sequence ID" value="MSR92117.1"/>
    <property type="molecule type" value="Genomic_DNA"/>
</dbReference>
<dbReference type="PROSITE" id="PS00913">
    <property type="entry name" value="ADH_IRON_1"/>
    <property type="match status" value="1"/>
</dbReference>
<dbReference type="CDD" id="cd08187">
    <property type="entry name" value="BDH"/>
    <property type="match status" value="1"/>
</dbReference>
<protein>
    <submittedName>
        <fullName evidence="4">Iron-containing alcohol dehydrogenase</fullName>
    </submittedName>
</protein>
<evidence type="ECO:0000259" key="3">
    <source>
        <dbReference type="Pfam" id="PF25137"/>
    </source>
</evidence>